<evidence type="ECO:0000256" key="1">
    <source>
        <dbReference type="ARBA" id="ARBA00011073"/>
    </source>
</evidence>
<evidence type="ECO:0000259" key="7">
    <source>
        <dbReference type="Pfam" id="PF00082"/>
    </source>
</evidence>
<dbReference type="RefSeq" id="WP_345579810.1">
    <property type="nucleotide sequence ID" value="NZ_BAABDQ010000068.1"/>
</dbReference>
<evidence type="ECO:0000259" key="9">
    <source>
        <dbReference type="Pfam" id="PF18065"/>
    </source>
</evidence>
<feature type="domain" description="PatG C-terminal" evidence="9">
    <location>
        <begin position="550"/>
        <end position="661"/>
    </location>
</feature>
<reference evidence="11" key="1">
    <citation type="journal article" date="2019" name="Int. J. Syst. Evol. Microbiol.">
        <title>The Global Catalogue of Microorganisms (GCM) 10K type strain sequencing project: providing services to taxonomists for standard genome sequencing and annotation.</title>
        <authorList>
            <consortium name="The Broad Institute Genomics Platform"/>
            <consortium name="The Broad Institute Genome Sequencing Center for Infectious Disease"/>
            <person name="Wu L."/>
            <person name="Ma J."/>
        </authorList>
    </citation>
    <scope>NUCLEOTIDE SEQUENCE [LARGE SCALE GENOMIC DNA]</scope>
    <source>
        <strain evidence="11">JCM 17326</strain>
    </source>
</reference>
<dbReference type="Pfam" id="PF18065">
    <property type="entry name" value="PatG_C"/>
    <property type="match status" value="1"/>
</dbReference>
<feature type="region of interest" description="Disordered" evidence="6">
    <location>
        <begin position="260"/>
        <end position="280"/>
    </location>
</feature>
<dbReference type="Pfam" id="PF00082">
    <property type="entry name" value="Peptidase_S8"/>
    <property type="match status" value="1"/>
</dbReference>
<keyword evidence="3 5" id="KW-0378">Hydrolase</keyword>
<dbReference type="InterPro" id="IPR023830">
    <property type="entry name" value="Peptidase_S8A_PatG"/>
</dbReference>
<dbReference type="Pfam" id="PF18047">
    <property type="entry name" value="PatG_D"/>
    <property type="match status" value="1"/>
</dbReference>
<dbReference type="InterPro" id="IPR040483">
    <property type="entry name" value="PatG_dom"/>
</dbReference>
<dbReference type="InterPro" id="IPR023828">
    <property type="entry name" value="Peptidase_S8_Ser-AS"/>
</dbReference>
<dbReference type="InterPro" id="IPR015500">
    <property type="entry name" value="Peptidase_S8_subtilisin-rel"/>
</dbReference>
<name>A0ABP7A1L2_9ACTN</name>
<protein>
    <recommendedName>
        <fullName evidence="12">PatA/PatG family cyanobactin maturation protease</fullName>
    </recommendedName>
</protein>
<evidence type="ECO:0000256" key="5">
    <source>
        <dbReference type="PROSITE-ProRule" id="PRU01240"/>
    </source>
</evidence>
<evidence type="ECO:0000259" key="8">
    <source>
        <dbReference type="Pfam" id="PF18047"/>
    </source>
</evidence>
<feature type="active site" description="Charge relay system" evidence="5">
    <location>
        <position position="63"/>
    </location>
</feature>
<keyword evidence="2 5" id="KW-0645">Protease</keyword>
<comment type="caution">
    <text evidence="10">The sequence shown here is derived from an EMBL/GenBank/DDBJ whole genome shotgun (WGS) entry which is preliminary data.</text>
</comment>
<proteinExistence type="inferred from homology"/>
<feature type="active site" description="Charge relay system" evidence="5">
    <location>
        <position position="222"/>
    </location>
</feature>
<accession>A0ABP7A1L2</accession>
<evidence type="ECO:0000256" key="2">
    <source>
        <dbReference type="ARBA" id="ARBA00022670"/>
    </source>
</evidence>
<dbReference type="InterPro" id="IPR036852">
    <property type="entry name" value="Peptidase_S8/S53_dom_sf"/>
</dbReference>
<evidence type="ECO:0008006" key="12">
    <source>
        <dbReference type="Google" id="ProtNLM"/>
    </source>
</evidence>
<evidence type="ECO:0000256" key="3">
    <source>
        <dbReference type="ARBA" id="ARBA00022801"/>
    </source>
</evidence>
<keyword evidence="11" id="KW-1185">Reference proteome</keyword>
<dbReference type="Proteomes" id="UP001500630">
    <property type="component" value="Unassembled WGS sequence"/>
</dbReference>
<keyword evidence="4 5" id="KW-0720">Serine protease</keyword>
<dbReference type="InterPro" id="IPR040636">
    <property type="entry name" value="PatG_C"/>
</dbReference>
<evidence type="ECO:0000313" key="11">
    <source>
        <dbReference type="Proteomes" id="UP001500630"/>
    </source>
</evidence>
<feature type="active site" description="Charge relay system" evidence="5">
    <location>
        <position position="29"/>
    </location>
</feature>
<gene>
    <name evidence="10" type="ORF">GCM10022419_130740</name>
</gene>
<organism evidence="10 11">
    <name type="scientific">Nonomuraea rosea</name>
    <dbReference type="NCBI Taxonomy" id="638574"/>
    <lineage>
        <taxon>Bacteria</taxon>
        <taxon>Bacillati</taxon>
        <taxon>Actinomycetota</taxon>
        <taxon>Actinomycetes</taxon>
        <taxon>Streptosporangiales</taxon>
        <taxon>Streptosporangiaceae</taxon>
        <taxon>Nonomuraea</taxon>
    </lineage>
</organism>
<feature type="domain" description="PatG" evidence="8">
    <location>
        <begin position="385"/>
        <end position="495"/>
    </location>
</feature>
<dbReference type="SUPFAM" id="SSF52743">
    <property type="entry name" value="Subtilisin-like"/>
    <property type="match status" value="1"/>
</dbReference>
<dbReference type="PROSITE" id="PS51892">
    <property type="entry name" value="SUBTILASE"/>
    <property type="match status" value="1"/>
</dbReference>
<dbReference type="PROSITE" id="PS00138">
    <property type="entry name" value="SUBTILASE_SER"/>
    <property type="match status" value="1"/>
</dbReference>
<dbReference type="PANTHER" id="PTHR43399">
    <property type="entry name" value="SUBTILISIN-RELATED"/>
    <property type="match status" value="1"/>
</dbReference>
<evidence type="ECO:0000256" key="4">
    <source>
        <dbReference type="ARBA" id="ARBA00022825"/>
    </source>
</evidence>
<feature type="domain" description="Peptidase S8/S53" evidence="7">
    <location>
        <begin position="22"/>
        <end position="235"/>
    </location>
</feature>
<dbReference type="PANTHER" id="PTHR43399:SF4">
    <property type="entry name" value="CELL WALL-ASSOCIATED PROTEASE"/>
    <property type="match status" value="1"/>
</dbReference>
<dbReference type="Gene3D" id="3.40.50.200">
    <property type="entry name" value="Peptidase S8/S53 domain"/>
    <property type="match status" value="1"/>
</dbReference>
<dbReference type="NCBIfam" id="TIGR03895">
    <property type="entry name" value="protease_PatA"/>
    <property type="match status" value="1"/>
</dbReference>
<sequence>MGELPDIPGLAALWRRTTGDDRITVAVIDGLVDEAHPALSGVKLTQLREVWPGGDEAGRKAAHGTAVASVLFGRHDGPLPGMAPGCRAVSVPVFAEGRRTSQLDLARAIDLAADAGAHIVNISGGQLSEAGEAEDVLARAVRRCTEQGVLIVAAAGNDGCLCDHVPAALHGVLAVGACDEHGKPLSISNFGPGSRRQGLLAPGQDIRVAVPGGGTATMSGTSLATPIVSGVAALLACLQLRQGSKPDLIAIGEALRASADPCDPGTAGSTSTGQNGQGAPGAACAQYLNGTLNITKAVTAVTTSPATSSATTSADATVNASVTTSCDASHPGDSGGCDCTAAQGLVPAAAPPAPVPAAVAPVSAPVASGVVPSAEPAKGGARRLVYALGTLGYDFGTEARRDTFKQLMPGRQIDDANVPANPYDPRQMVDYLRDNPSEARPLIWTMNLDLTPIYAIEPVGGYGPGVYERLVEFLDRQQRAADALDFVDRISVPGTLPGRTVKLFNGQHVPVIEINLTRGLYGWSAASLAHAVVAECAVPAHNQPGAVPQQDRLGDAVADFLQRIYYDLRNFGATSRDRALNYAATNAVQARQTLAEALGKGMALKDIETEKSPYGRPDSDCWDVKLRFFDPDNSKRAKRVYRFTIDVKDVLPVTLGPVRSWPEA</sequence>
<dbReference type="InterPro" id="IPR051048">
    <property type="entry name" value="Peptidase_S8/S53_subtilisin"/>
</dbReference>
<dbReference type="EMBL" id="BAABDQ010000068">
    <property type="protein sequence ID" value="GAA3622890.1"/>
    <property type="molecule type" value="Genomic_DNA"/>
</dbReference>
<dbReference type="InterPro" id="IPR000209">
    <property type="entry name" value="Peptidase_S8/S53_dom"/>
</dbReference>
<evidence type="ECO:0000313" key="10">
    <source>
        <dbReference type="EMBL" id="GAA3622890.1"/>
    </source>
</evidence>
<dbReference type="PRINTS" id="PR00723">
    <property type="entry name" value="SUBTILISIN"/>
</dbReference>
<evidence type="ECO:0000256" key="6">
    <source>
        <dbReference type="SAM" id="MobiDB-lite"/>
    </source>
</evidence>
<comment type="similarity">
    <text evidence="1 5">Belongs to the peptidase S8 family.</text>
</comment>